<dbReference type="AlphaFoldDB" id="A0A255YN29"/>
<feature type="transmembrane region" description="Helical" evidence="5">
    <location>
        <begin position="114"/>
        <end position="134"/>
    </location>
</feature>
<feature type="transmembrane region" description="Helical" evidence="5">
    <location>
        <begin position="12"/>
        <end position="32"/>
    </location>
</feature>
<organism evidence="6 7">
    <name type="scientific">Sandarakinorhabdus cyanobacteriorum</name>
    <dbReference type="NCBI Taxonomy" id="1981098"/>
    <lineage>
        <taxon>Bacteria</taxon>
        <taxon>Pseudomonadati</taxon>
        <taxon>Pseudomonadota</taxon>
        <taxon>Alphaproteobacteria</taxon>
        <taxon>Sphingomonadales</taxon>
        <taxon>Sphingosinicellaceae</taxon>
        <taxon>Sandarakinorhabdus</taxon>
    </lineage>
</organism>
<keyword evidence="3 5" id="KW-1133">Transmembrane helix</keyword>
<keyword evidence="4 5" id="KW-0472">Membrane</keyword>
<evidence type="ECO:0000313" key="7">
    <source>
        <dbReference type="Proteomes" id="UP000216991"/>
    </source>
</evidence>
<keyword evidence="2 5" id="KW-0812">Transmembrane</keyword>
<comment type="caution">
    <text evidence="6">The sequence shown here is derived from an EMBL/GenBank/DDBJ whole genome shotgun (WGS) entry which is preliminary data.</text>
</comment>
<dbReference type="HAMAP" id="MF_00189">
    <property type="entry name" value="YciB"/>
    <property type="match status" value="1"/>
</dbReference>
<sequence>MARNMPPADRPQLSTSSNLAVNFGPLLLFFAGSKAGKAMFERGELAGLRDADMASAMIGTGVFIIASLVAALWHWAKTRHLPPAMIFTTVIVVLFGGLTIWLQDKAFIQLKPTIIYGVFSALLFGGLLTGRPTLQLVMGDALPGLTDRGWRLLTRNWALFFLTLLAANEAARRFLSYDDWLSFKVWGVTVAIFAFTIAQTPLLTRHGLKLD</sequence>
<dbReference type="PANTHER" id="PTHR36917">
    <property type="entry name" value="INTRACELLULAR SEPTATION PROTEIN A-RELATED"/>
    <property type="match status" value="1"/>
</dbReference>
<evidence type="ECO:0000256" key="2">
    <source>
        <dbReference type="ARBA" id="ARBA00022692"/>
    </source>
</evidence>
<protein>
    <recommendedName>
        <fullName evidence="5">Inner membrane-spanning protein YciB</fullName>
    </recommendedName>
</protein>
<proteinExistence type="inferred from homology"/>
<reference evidence="6 7" key="1">
    <citation type="submission" date="2017-07" db="EMBL/GenBank/DDBJ databases">
        <title>Sandarakinorhabdus cyanobacteriorum sp. nov., a novel bacterium isolated from cyanobacterial aggregates in a eutrophic lake.</title>
        <authorList>
            <person name="Cai H."/>
        </authorList>
    </citation>
    <scope>NUCLEOTIDE SEQUENCE [LARGE SCALE GENOMIC DNA]</scope>
    <source>
        <strain evidence="6 7">TH057</strain>
    </source>
</reference>
<dbReference type="OrthoDB" id="9788219at2"/>
<comment type="similarity">
    <text evidence="5">Belongs to the YciB family.</text>
</comment>
<dbReference type="PANTHER" id="PTHR36917:SF1">
    <property type="entry name" value="INNER MEMBRANE-SPANNING PROTEIN YCIB"/>
    <property type="match status" value="1"/>
</dbReference>
<comment type="function">
    <text evidence="5">Plays a role in cell envelope biogenesis, maintenance of cell envelope integrity and membrane homeostasis.</text>
</comment>
<feature type="transmembrane region" description="Helical" evidence="5">
    <location>
        <begin position="53"/>
        <end position="75"/>
    </location>
</feature>
<keyword evidence="1 5" id="KW-1003">Cell membrane</keyword>
<gene>
    <name evidence="5" type="primary">yciB</name>
    <name evidence="6" type="ORF">CHU93_06560</name>
</gene>
<dbReference type="EMBL" id="NOXT01000100">
    <property type="protein sequence ID" value="OYQ30662.1"/>
    <property type="molecule type" value="Genomic_DNA"/>
</dbReference>
<evidence type="ECO:0000256" key="4">
    <source>
        <dbReference type="ARBA" id="ARBA00023136"/>
    </source>
</evidence>
<accession>A0A255YN29</accession>
<evidence type="ECO:0000256" key="3">
    <source>
        <dbReference type="ARBA" id="ARBA00022989"/>
    </source>
</evidence>
<keyword evidence="7" id="KW-1185">Reference proteome</keyword>
<dbReference type="Proteomes" id="UP000216991">
    <property type="component" value="Unassembled WGS sequence"/>
</dbReference>
<keyword evidence="5" id="KW-0997">Cell inner membrane</keyword>
<feature type="transmembrane region" description="Helical" evidence="5">
    <location>
        <begin position="81"/>
        <end position="102"/>
    </location>
</feature>
<evidence type="ECO:0000256" key="5">
    <source>
        <dbReference type="HAMAP-Rule" id="MF_00189"/>
    </source>
</evidence>
<dbReference type="InterPro" id="IPR006008">
    <property type="entry name" value="YciB"/>
</dbReference>
<evidence type="ECO:0000256" key="1">
    <source>
        <dbReference type="ARBA" id="ARBA00022475"/>
    </source>
</evidence>
<comment type="subcellular location">
    <subcellularLocation>
        <location evidence="5">Cell inner membrane</location>
        <topology evidence="5">Multi-pass membrane protein</topology>
    </subcellularLocation>
</comment>
<dbReference type="GO" id="GO:0005886">
    <property type="term" value="C:plasma membrane"/>
    <property type="evidence" value="ECO:0007669"/>
    <property type="project" value="UniProtKB-SubCell"/>
</dbReference>
<name>A0A255YN29_9SPHN</name>
<feature type="transmembrane region" description="Helical" evidence="5">
    <location>
        <begin position="183"/>
        <end position="202"/>
    </location>
</feature>
<evidence type="ECO:0000313" key="6">
    <source>
        <dbReference type="EMBL" id="OYQ30662.1"/>
    </source>
</evidence>
<dbReference type="Pfam" id="PF04279">
    <property type="entry name" value="IspA"/>
    <property type="match status" value="1"/>
</dbReference>